<evidence type="ECO:0000256" key="2">
    <source>
        <dbReference type="SAM" id="MobiDB-lite"/>
    </source>
</evidence>
<keyword evidence="4" id="KW-1185">Reference proteome</keyword>
<evidence type="ECO:0000256" key="1">
    <source>
        <dbReference type="SAM" id="Coils"/>
    </source>
</evidence>
<protein>
    <submittedName>
        <fullName evidence="3">Uncharacterized protein</fullName>
    </submittedName>
</protein>
<dbReference type="OrthoDB" id="2336963at2759"/>
<evidence type="ECO:0000313" key="4">
    <source>
        <dbReference type="Proteomes" id="UP000265703"/>
    </source>
</evidence>
<proteinExistence type="predicted"/>
<feature type="region of interest" description="Disordered" evidence="2">
    <location>
        <begin position="86"/>
        <end position="113"/>
    </location>
</feature>
<evidence type="ECO:0000313" key="3">
    <source>
        <dbReference type="EMBL" id="RIA92451.1"/>
    </source>
</evidence>
<reference evidence="3 4" key="1">
    <citation type="submission" date="2018-06" db="EMBL/GenBank/DDBJ databases">
        <title>Comparative genomics reveals the genomic features of Rhizophagus irregularis, R. cerebriforme, R. diaphanum and Gigaspora rosea, and their symbiotic lifestyle signature.</title>
        <authorList>
            <person name="Morin E."/>
            <person name="San Clemente H."/>
            <person name="Chen E.C.H."/>
            <person name="De La Providencia I."/>
            <person name="Hainaut M."/>
            <person name="Kuo A."/>
            <person name="Kohler A."/>
            <person name="Murat C."/>
            <person name="Tang N."/>
            <person name="Roy S."/>
            <person name="Loubradou J."/>
            <person name="Henrissat B."/>
            <person name="Grigoriev I.V."/>
            <person name="Corradi N."/>
            <person name="Roux C."/>
            <person name="Martin F.M."/>
        </authorList>
    </citation>
    <scope>NUCLEOTIDE SEQUENCE [LARGE SCALE GENOMIC DNA]</scope>
    <source>
        <strain evidence="3 4">DAOM 227022</strain>
    </source>
</reference>
<gene>
    <name evidence="3" type="ORF">C1645_874787</name>
</gene>
<dbReference type="Proteomes" id="UP000265703">
    <property type="component" value="Unassembled WGS sequence"/>
</dbReference>
<dbReference type="EMBL" id="QKYT01000126">
    <property type="protein sequence ID" value="RIA92451.1"/>
    <property type="molecule type" value="Genomic_DNA"/>
</dbReference>
<feature type="compositionally biased region" description="Basic and acidic residues" evidence="2">
    <location>
        <begin position="91"/>
        <end position="100"/>
    </location>
</feature>
<feature type="coiled-coil region" evidence="1">
    <location>
        <begin position="141"/>
        <end position="203"/>
    </location>
</feature>
<comment type="caution">
    <text evidence="3">The sequence shown here is derived from an EMBL/GenBank/DDBJ whole genome shotgun (WGS) entry which is preliminary data.</text>
</comment>
<accession>A0A397TBV1</accession>
<feature type="compositionally biased region" description="Low complexity" evidence="2">
    <location>
        <begin position="14"/>
        <end position="32"/>
    </location>
</feature>
<sequence>MTLTRAQRAKNMRSLNGFISSQSSSSANTTKRSSGKAAANDKQKQRRTRSGRKVADYYEPTSGSSEDDNKYSLNVIDDQNEFITSTSKLKGPVEKSHEDFGDTYNSDNSSESEQVSLQERLGFPIFTKKFLNYEQSKRTQQQKLEQENKLTSIEIDNLREQIQEVKTKSENNMKESDELQRLNNELTNYIENIKLSLIQLEREIGPTVRSSGVKLDDTENMVAYINDFRKRIISGCLLQPE</sequence>
<name>A0A397TBV1_9GLOM</name>
<organism evidence="3 4">
    <name type="scientific">Glomus cerebriforme</name>
    <dbReference type="NCBI Taxonomy" id="658196"/>
    <lineage>
        <taxon>Eukaryota</taxon>
        <taxon>Fungi</taxon>
        <taxon>Fungi incertae sedis</taxon>
        <taxon>Mucoromycota</taxon>
        <taxon>Glomeromycotina</taxon>
        <taxon>Glomeromycetes</taxon>
        <taxon>Glomerales</taxon>
        <taxon>Glomeraceae</taxon>
        <taxon>Glomus</taxon>
    </lineage>
</organism>
<feature type="compositionally biased region" description="Polar residues" evidence="2">
    <location>
        <begin position="103"/>
        <end position="113"/>
    </location>
</feature>
<keyword evidence="1" id="KW-0175">Coiled coil</keyword>
<feature type="region of interest" description="Disordered" evidence="2">
    <location>
        <begin position="1"/>
        <end position="71"/>
    </location>
</feature>
<dbReference type="AlphaFoldDB" id="A0A397TBV1"/>